<dbReference type="InterPro" id="IPR006131">
    <property type="entry name" value="Asp_carbamoyltransf_Asp/Orn-bd"/>
</dbReference>
<dbReference type="PRINTS" id="PR00100">
    <property type="entry name" value="AOTCASE"/>
</dbReference>
<dbReference type="Pfam" id="PF00185">
    <property type="entry name" value="OTCace"/>
    <property type="match status" value="1"/>
</dbReference>
<name>A0A832YR67_9EURY</name>
<dbReference type="HAMAP" id="MF_01109">
    <property type="entry name" value="OTCase"/>
    <property type="match status" value="1"/>
</dbReference>
<dbReference type="AlphaFoldDB" id="A0A832YR67"/>
<dbReference type="PRINTS" id="PR00102">
    <property type="entry name" value="OTCASE"/>
</dbReference>
<evidence type="ECO:0000256" key="4">
    <source>
        <dbReference type="ARBA" id="ARBA00022679"/>
    </source>
</evidence>
<organism evidence="9 10">
    <name type="scientific">Methanothermococcus okinawensis</name>
    <dbReference type="NCBI Taxonomy" id="155863"/>
    <lineage>
        <taxon>Archaea</taxon>
        <taxon>Methanobacteriati</taxon>
        <taxon>Methanobacteriota</taxon>
        <taxon>Methanomada group</taxon>
        <taxon>Methanococci</taxon>
        <taxon>Methanococcales</taxon>
        <taxon>Methanococcaceae</taxon>
        <taxon>Methanothermococcus</taxon>
    </lineage>
</organism>
<feature type="binding site" evidence="6">
    <location>
        <position position="101"/>
    </location>
    <ligand>
        <name>carbamoyl phosphate</name>
        <dbReference type="ChEBI" id="CHEBI:58228"/>
    </ligand>
</feature>
<comment type="subcellular location">
    <subcellularLocation>
        <location evidence="6">Cytoplasm</location>
    </subcellularLocation>
</comment>
<evidence type="ECO:0000256" key="2">
    <source>
        <dbReference type="ARBA" id="ARBA00013007"/>
    </source>
</evidence>
<dbReference type="GO" id="GO:0016597">
    <property type="term" value="F:amino acid binding"/>
    <property type="evidence" value="ECO:0007669"/>
    <property type="project" value="InterPro"/>
</dbReference>
<dbReference type="InterPro" id="IPR006130">
    <property type="entry name" value="Asp/Orn_carbamoylTrfase"/>
</dbReference>
<dbReference type="FunFam" id="3.40.50.1370:FF:000008">
    <property type="entry name" value="Ornithine carbamoyltransferase"/>
    <property type="match status" value="1"/>
</dbReference>
<evidence type="ECO:0000256" key="6">
    <source>
        <dbReference type="HAMAP-Rule" id="MF_01109"/>
    </source>
</evidence>
<feature type="binding site" evidence="6">
    <location>
        <begin position="50"/>
        <end position="53"/>
    </location>
    <ligand>
        <name>carbamoyl phosphate</name>
        <dbReference type="ChEBI" id="CHEBI:58228"/>
    </ligand>
</feature>
<comment type="caution">
    <text evidence="6">Lacks conserved residue(s) required for the propagation of feature annotation.</text>
</comment>
<feature type="binding site" evidence="6">
    <location>
        <position position="293"/>
    </location>
    <ligand>
        <name>carbamoyl phosphate</name>
        <dbReference type="ChEBI" id="CHEBI:58228"/>
    </ligand>
</feature>
<dbReference type="InterPro" id="IPR006132">
    <property type="entry name" value="Asp/Orn_carbamoyltranf_P-bd"/>
</dbReference>
<dbReference type="NCBIfam" id="TIGR00658">
    <property type="entry name" value="orni_carb_tr"/>
    <property type="match status" value="1"/>
</dbReference>
<dbReference type="PANTHER" id="PTHR45753">
    <property type="entry name" value="ORNITHINE CARBAMOYLTRANSFERASE, MITOCHONDRIAL"/>
    <property type="match status" value="1"/>
</dbReference>
<keyword evidence="6" id="KW-0963">Cytoplasm</keyword>
<evidence type="ECO:0000256" key="5">
    <source>
        <dbReference type="ARBA" id="ARBA00048772"/>
    </source>
</evidence>
<comment type="similarity">
    <text evidence="1 6">Belongs to the aspartate/ornithine carbamoyltransferase superfamily. OTCase family.</text>
</comment>
<feature type="domain" description="Aspartate/ornithine carbamoyltransferase Asp/Orn-binding" evidence="7">
    <location>
        <begin position="147"/>
        <end position="303"/>
    </location>
</feature>
<dbReference type="InterPro" id="IPR036901">
    <property type="entry name" value="Asp/Orn_carbamoylTrfase_sf"/>
</dbReference>
<gene>
    <name evidence="9" type="primary">argF</name>
    <name evidence="9" type="ORF">EYG76_00275</name>
</gene>
<dbReference type="GO" id="GO:0005737">
    <property type="term" value="C:cytoplasm"/>
    <property type="evidence" value="ECO:0007669"/>
    <property type="project" value="UniProtKB-SubCell"/>
</dbReference>
<feature type="binding site" evidence="6">
    <location>
        <begin position="128"/>
        <end position="131"/>
    </location>
    <ligand>
        <name>carbamoyl phosphate</name>
        <dbReference type="ChEBI" id="CHEBI:58228"/>
    </ligand>
</feature>
<proteinExistence type="inferred from homology"/>
<dbReference type="Proteomes" id="UP000605144">
    <property type="component" value="Unassembled WGS sequence"/>
</dbReference>
<dbReference type="EC" id="2.1.3.3" evidence="2 6"/>
<evidence type="ECO:0000259" key="8">
    <source>
        <dbReference type="Pfam" id="PF02729"/>
    </source>
</evidence>
<comment type="catalytic activity">
    <reaction evidence="5 6">
        <text>carbamoyl phosphate + L-ornithine = L-citrulline + phosphate + H(+)</text>
        <dbReference type="Rhea" id="RHEA:19513"/>
        <dbReference type="ChEBI" id="CHEBI:15378"/>
        <dbReference type="ChEBI" id="CHEBI:43474"/>
        <dbReference type="ChEBI" id="CHEBI:46911"/>
        <dbReference type="ChEBI" id="CHEBI:57743"/>
        <dbReference type="ChEBI" id="CHEBI:58228"/>
        <dbReference type="EC" id="2.1.3.3"/>
    </reaction>
</comment>
<feature type="binding site" evidence="6">
    <location>
        <position position="224"/>
    </location>
    <ligand>
        <name>L-ornithine</name>
        <dbReference type="ChEBI" id="CHEBI:46911"/>
    </ligand>
</feature>
<feature type="domain" description="Aspartate/ornithine carbamoyltransferase carbamoyl-P binding" evidence="8">
    <location>
        <begin position="2"/>
        <end position="141"/>
    </location>
</feature>
<reference evidence="9" key="1">
    <citation type="journal article" date="2020" name="ISME J.">
        <title>Gammaproteobacteria mediating utilization of methyl-, sulfur- and petroleum organic compounds in deep ocean hydrothermal plumes.</title>
        <authorList>
            <person name="Zhou Z."/>
            <person name="Liu Y."/>
            <person name="Pan J."/>
            <person name="Cron B.R."/>
            <person name="Toner B.M."/>
            <person name="Anantharaman K."/>
            <person name="Breier J.A."/>
            <person name="Dick G.J."/>
            <person name="Li M."/>
        </authorList>
    </citation>
    <scope>NUCLEOTIDE SEQUENCE</scope>
    <source>
        <strain evidence="9">SZUA-1385</strain>
    </source>
</reference>
<dbReference type="Pfam" id="PF02729">
    <property type="entry name" value="OTCace_N"/>
    <property type="match status" value="1"/>
</dbReference>
<feature type="binding site" evidence="6">
    <location>
        <position position="159"/>
    </location>
    <ligand>
        <name>L-ornithine</name>
        <dbReference type="ChEBI" id="CHEBI:46911"/>
    </ligand>
</feature>
<evidence type="ECO:0000256" key="1">
    <source>
        <dbReference type="ARBA" id="ARBA00007805"/>
    </source>
</evidence>
<dbReference type="GO" id="GO:0042450">
    <property type="term" value="P:L-arginine biosynthetic process via ornithine"/>
    <property type="evidence" value="ECO:0007669"/>
    <property type="project" value="UniProtKB-UniRule"/>
</dbReference>
<evidence type="ECO:0000313" key="9">
    <source>
        <dbReference type="EMBL" id="HIP16730.1"/>
    </source>
</evidence>
<accession>A0A832YR67</accession>
<dbReference type="GO" id="GO:0004585">
    <property type="term" value="F:ornithine carbamoyltransferase activity"/>
    <property type="evidence" value="ECO:0007669"/>
    <property type="project" value="UniProtKB-UniRule"/>
</dbReference>
<dbReference type="InterPro" id="IPR024904">
    <property type="entry name" value="OTCase_ArgI"/>
</dbReference>
<dbReference type="NCBIfam" id="NF001986">
    <property type="entry name" value="PRK00779.1"/>
    <property type="match status" value="1"/>
</dbReference>
<feature type="binding site" evidence="6">
    <location>
        <begin position="228"/>
        <end position="229"/>
    </location>
    <ligand>
        <name>L-ornithine</name>
        <dbReference type="ChEBI" id="CHEBI:46911"/>
    </ligand>
</feature>
<dbReference type="Gene3D" id="3.40.50.1370">
    <property type="entry name" value="Aspartate/ornithine carbamoyltransferase"/>
    <property type="match status" value="2"/>
</dbReference>
<evidence type="ECO:0000259" key="7">
    <source>
        <dbReference type="Pfam" id="PF00185"/>
    </source>
</evidence>
<protein>
    <recommendedName>
        <fullName evidence="2 6">Ornithine carbamoyltransferase</fullName>
        <shortName evidence="6">OTCase</shortName>
        <ecNumber evidence="2 6">2.1.3.3</ecNumber>
    </recommendedName>
</protein>
<dbReference type="EMBL" id="DQSV01000006">
    <property type="protein sequence ID" value="HIP16730.1"/>
    <property type="molecule type" value="Genomic_DNA"/>
</dbReference>
<dbReference type="GO" id="GO:0019240">
    <property type="term" value="P:citrulline biosynthetic process"/>
    <property type="evidence" value="ECO:0007669"/>
    <property type="project" value="TreeGrafter"/>
</dbReference>
<keyword evidence="4 6" id="KW-0808">Transferase</keyword>
<dbReference type="PANTHER" id="PTHR45753:SF3">
    <property type="entry name" value="ORNITHINE TRANSCARBAMYLASE, MITOCHONDRIAL"/>
    <property type="match status" value="1"/>
</dbReference>
<evidence type="ECO:0000313" key="10">
    <source>
        <dbReference type="Proteomes" id="UP000605144"/>
    </source>
</evidence>
<sequence>MSLLTLYQLEREDIKNIINDALYFKKNRKKNKYNNLLEDKNIALIFESPSTRTRVSFDIAINELGGHSLMLNTGETHLGKKESIKDTANVMSKYVDCIVARVKNHRTLEELEKYGSVPVINALSNLSHPCQILADLLTIYQYKNKFKGLKLSYLGDGNNVCNSLIIGGALLGMDIYVATPKGYEPNELFINKSLEIINKYGEGTLTLTNDPLEAAEDADVLYTDVWISMSDENKNIDEISRVFSPYQINRKLLEYAKDDVIVMHCLPANRGMEITDEVIDGDHSVVYEEAENRLHAQKALFKYIFCE</sequence>
<dbReference type="SUPFAM" id="SSF53671">
    <property type="entry name" value="Aspartate/ornithine carbamoyltransferase"/>
    <property type="match status" value="1"/>
</dbReference>
<comment type="caution">
    <text evidence="9">The sequence shown here is derived from an EMBL/GenBank/DDBJ whole genome shotgun (WGS) entry which is preliminary data.</text>
</comment>
<feature type="binding site" evidence="6">
    <location>
        <begin position="265"/>
        <end position="266"/>
    </location>
    <ligand>
        <name>carbamoyl phosphate</name>
        <dbReference type="ChEBI" id="CHEBI:58228"/>
    </ligand>
</feature>
<dbReference type="InterPro" id="IPR002292">
    <property type="entry name" value="Orn/put_carbamltrans"/>
</dbReference>
<keyword evidence="3" id="KW-0028">Amino-acid biosynthesis</keyword>
<evidence type="ECO:0000256" key="3">
    <source>
        <dbReference type="ARBA" id="ARBA00022605"/>
    </source>
</evidence>